<dbReference type="Proteomes" id="UP000799764">
    <property type="component" value="Unassembled WGS sequence"/>
</dbReference>
<keyword evidence="2" id="KW-1185">Reference proteome</keyword>
<evidence type="ECO:0000313" key="1">
    <source>
        <dbReference type="EMBL" id="KAF2448143.1"/>
    </source>
</evidence>
<protein>
    <submittedName>
        <fullName evidence="1">Uncharacterized protein</fullName>
    </submittedName>
</protein>
<accession>A0A9P4PRY1</accession>
<dbReference type="AlphaFoldDB" id="A0A9P4PRY1"/>
<proteinExistence type="predicted"/>
<evidence type="ECO:0000313" key="2">
    <source>
        <dbReference type="Proteomes" id="UP000799764"/>
    </source>
</evidence>
<sequence length="294" mass="31374">MPVDEATRRAVGGLEVRGARWRIGRRSRACDSAAGGAGFAGAASVCAVSSLAGVNFERAAVAVWGVERAADGGRACRRRAKPSAGDPVFIRGEGQNEPRFRLPQLSTHAPTHPRTTLHASQPNSILRATSCTSSALPVCTHHHWPSCCGGGLALRHAFLLPGEAAGAQRNSVCLYGRLFVYQYICYHGEAISRGLDCDSGLALTLSFMHTWPSSASREITVRCNFDTPKVSMTTSPHAKITARQPLRSHAKTCAATRIQCLFHDGPLTAAATPMWVRRASRKFPAALSDKSASA</sequence>
<reference evidence="1" key="1">
    <citation type="journal article" date="2020" name="Stud. Mycol.">
        <title>101 Dothideomycetes genomes: a test case for predicting lifestyles and emergence of pathogens.</title>
        <authorList>
            <person name="Haridas S."/>
            <person name="Albert R."/>
            <person name="Binder M."/>
            <person name="Bloem J."/>
            <person name="Labutti K."/>
            <person name="Salamov A."/>
            <person name="Andreopoulos B."/>
            <person name="Baker S."/>
            <person name="Barry K."/>
            <person name="Bills G."/>
            <person name="Bluhm B."/>
            <person name="Cannon C."/>
            <person name="Castanera R."/>
            <person name="Culley D."/>
            <person name="Daum C."/>
            <person name="Ezra D."/>
            <person name="Gonzalez J."/>
            <person name="Henrissat B."/>
            <person name="Kuo A."/>
            <person name="Liang C."/>
            <person name="Lipzen A."/>
            <person name="Lutzoni F."/>
            <person name="Magnuson J."/>
            <person name="Mondo S."/>
            <person name="Nolan M."/>
            <person name="Ohm R."/>
            <person name="Pangilinan J."/>
            <person name="Park H.-J."/>
            <person name="Ramirez L."/>
            <person name="Alfaro M."/>
            <person name="Sun H."/>
            <person name="Tritt A."/>
            <person name="Yoshinaga Y."/>
            <person name="Zwiers L.-H."/>
            <person name="Turgeon B."/>
            <person name="Goodwin S."/>
            <person name="Spatafora J."/>
            <person name="Crous P."/>
            <person name="Grigoriev I."/>
        </authorList>
    </citation>
    <scope>NUCLEOTIDE SEQUENCE</scope>
    <source>
        <strain evidence="1">CBS 690.94</strain>
    </source>
</reference>
<dbReference type="EMBL" id="MU001495">
    <property type="protein sequence ID" value="KAF2448143.1"/>
    <property type="molecule type" value="Genomic_DNA"/>
</dbReference>
<organism evidence="1 2">
    <name type="scientific">Karstenula rhodostoma CBS 690.94</name>
    <dbReference type="NCBI Taxonomy" id="1392251"/>
    <lineage>
        <taxon>Eukaryota</taxon>
        <taxon>Fungi</taxon>
        <taxon>Dikarya</taxon>
        <taxon>Ascomycota</taxon>
        <taxon>Pezizomycotina</taxon>
        <taxon>Dothideomycetes</taxon>
        <taxon>Pleosporomycetidae</taxon>
        <taxon>Pleosporales</taxon>
        <taxon>Massarineae</taxon>
        <taxon>Didymosphaeriaceae</taxon>
        <taxon>Karstenula</taxon>
    </lineage>
</organism>
<gene>
    <name evidence="1" type="ORF">P171DRAFT_206823</name>
</gene>
<name>A0A9P4PRY1_9PLEO</name>
<comment type="caution">
    <text evidence="1">The sequence shown here is derived from an EMBL/GenBank/DDBJ whole genome shotgun (WGS) entry which is preliminary data.</text>
</comment>